<accession>A0A1F7ICR2</accession>
<evidence type="ECO:0000256" key="2">
    <source>
        <dbReference type="ARBA" id="ARBA00007783"/>
    </source>
</evidence>
<evidence type="ECO:0000256" key="7">
    <source>
        <dbReference type="ARBA" id="ARBA00022989"/>
    </source>
</evidence>
<dbReference type="InterPro" id="IPR047817">
    <property type="entry name" value="ABC2_TM_bact-type"/>
</dbReference>
<dbReference type="Pfam" id="PF01061">
    <property type="entry name" value="ABC2_membrane"/>
    <property type="match status" value="1"/>
</dbReference>
<evidence type="ECO:0000256" key="6">
    <source>
        <dbReference type="ARBA" id="ARBA00022692"/>
    </source>
</evidence>
<feature type="transmembrane region" description="Helical" evidence="9">
    <location>
        <begin position="34"/>
        <end position="55"/>
    </location>
</feature>
<feature type="transmembrane region" description="Helical" evidence="9">
    <location>
        <begin position="108"/>
        <end position="131"/>
    </location>
</feature>
<dbReference type="GO" id="GO:0140359">
    <property type="term" value="F:ABC-type transporter activity"/>
    <property type="evidence" value="ECO:0007669"/>
    <property type="project" value="InterPro"/>
</dbReference>
<keyword evidence="4 9" id="KW-1003">Cell membrane</keyword>
<evidence type="ECO:0000256" key="1">
    <source>
        <dbReference type="ARBA" id="ARBA00004429"/>
    </source>
</evidence>
<keyword evidence="7 9" id="KW-1133">Transmembrane helix</keyword>
<organism evidence="11 12">
    <name type="scientific">Candidatus Roizmanbacteria bacterium RIFCSPLOWO2_01_FULL_35_13</name>
    <dbReference type="NCBI Taxonomy" id="1802055"/>
    <lineage>
        <taxon>Bacteria</taxon>
        <taxon>Candidatus Roizmaniibacteriota</taxon>
    </lineage>
</organism>
<evidence type="ECO:0000256" key="5">
    <source>
        <dbReference type="ARBA" id="ARBA00022519"/>
    </source>
</evidence>
<protein>
    <recommendedName>
        <fullName evidence="9">Transport permease protein</fullName>
    </recommendedName>
</protein>
<dbReference type="GO" id="GO:0015920">
    <property type="term" value="P:lipopolysaccharide transport"/>
    <property type="evidence" value="ECO:0007669"/>
    <property type="project" value="TreeGrafter"/>
</dbReference>
<dbReference type="PANTHER" id="PTHR30413:SF8">
    <property type="entry name" value="TRANSPORT PERMEASE PROTEIN"/>
    <property type="match status" value="1"/>
</dbReference>
<evidence type="ECO:0000256" key="8">
    <source>
        <dbReference type="ARBA" id="ARBA00023136"/>
    </source>
</evidence>
<feature type="transmembrane region" description="Helical" evidence="9">
    <location>
        <begin position="62"/>
        <end position="78"/>
    </location>
</feature>
<dbReference type="InterPro" id="IPR013525">
    <property type="entry name" value="ABC2_TM"/>
</dbReference>
<evidence type="ECO:0000259" key="10">
    <source>
        <dbReference type="PROSITE" id="PS51012"/>
    </source>
</evidence>
<dbReference type="PROSITE" id="PS51012">
    <property type="entry name" value="ABC_TM2"/>
    <property type="match status" value="1"/>
</dbReference>
<sequence length="258" mass="29940">MSNTNTLKHYLQLLEVFTLREIKSRYKASLLGPLWIILYPLLTAFILNFVFGTFINIKTEGVPYFIFVLSGLVVWNFFQQGVELAKNALIWNRDLITKTSFPISTLPVALVISKIPDFIVYLILLVIFYTFNGYQANLFWLIIIIVILPLFLLTTGVALLSSLSNAVFRDFGKIIEFAFMILFYATPIIYPESLIPDRYKFILYLNPLALFITFIRELIFNADLRPELFLYSLPISILTFLAGIYLFKRYHKKISDLI</sequence>
<dbReference type="Proteomes" id="UP000179270">
    <property type="component" value="Unassembled WGS sequence"/>
</dbReference>
<name>A0A1F7ICR2_9BACT</name>
<dbReference type="AlphaFoldDB" id="A0A1F7ICR2"/>
<dbReference type="PANTHER" id="PTHR30413">
    <property type="entry name" value="INNER MEMBRANE TRANSPORT PERMEASE"/>
    <property type="match status" value="1"/>
</dbReference>
<evidence type="ECO:0000256" key="4">
    <source>
        <dbReference type="ARBA" id="ARBA00022475"/>
    </source>
</evidence>
<comment type="caution">
    <text evidence="11">The sequence shown here is derived from an EMBL/GenBank/DDBJ whole genome shotgun (WGS) entry which is preliminary data.</text>
</comment>
<dbReference type="GO" id="GO:0005886">
    <property type="term" value="C:plasma membrane"/>
    <property type="evidence" value="ECO:0007669"/>
    <property type="project" value="UniProtKB-SubCell"/>
</dbReference>
<proteinExistence type="inferred from homology"/>
<keyword evidence="8 9" id="KW-0472">Membrane</keyword>
<feature type="transmembrane region" description="Helical" evidence="9">
    <location>
        <begin position="228"/>
        <end position="247"/>
    </location>
</feature>
<gene>
    <name evidence="11" type="ORF">A3A74_02245</name>
</gene>
<dbReference type="STRING" id="1802055.A3A74_02245"/>
<comment type="subcellular location">
    <subcellularLocation>
        <location evidence="1">Cell inner membrane</location>
        <topology evidence="1">Multi-pass membrane protein</topology>
    </subcellularLocation>
    <subcellularLocation>
        <location evidence="9">Cell membrane</location>
        <topology evidence="9">Multi-pass membrane protein</topology>
    </subcellularLocation>
</comment>
<evidence type="ECO:0000313" key="12">
    <source>
        <dbReference type="Proteomes" id="UP000179270"/>
    </source>
</evidence>
<dbReference type="EMBL" id="MGAF01000022">
    <property type="protein sequence ID" value="OGK41141.1"/>
    <property type="molecule type" value="Genomic_DNA"/>
</dbReference>
<evidence type="ECO:0000256" key="9">
    <source>
        <dbReference type="RuleBase" id="RU361157"/>
    </source>
</evidence>
<evidence type="ECO:0000313" key="11">
    <source>
        <dbReference type="EMBL" id="OGK41141.1"/>
    </source>
</evidence>
<keyword evidence="6 9" id="KW-0812">Transmembrane</keyword>
<keyword evidence="5" id="KW-0997">Cell inner membrane</keyword>
<keyword evidence="3 9" id="KW-0813">Transport</keyword>
<feature type="domain" description="ABC transmembrane type-2" evidence="10">
    <location>
        <begin position="31"/>
        <end position="250"/>
    </location>
</feature>
<feature type="transmembrane region" description="Helical" evidence="9">
    <location>
        <begin position="202"/>
        <end position="222"/>
    </location>
</feature>
<feature type="transmembrane region" description="Helical" evidence="9">
    <location>
        <begin position="138"/>
        <end position="159"/>
    </location>
</feature>
<comment type="similarity">
    <text evidence="2 9">Belongs to the ABC-2 integral membrane protein family.</text>
</comment>
<reference evidence="11 12" key="1">
    <citation type="journal article" date="2016" name="Nat. Commun.">
        <title>Thousands of microbial genomes shed light on interconnected biogeochemical processes in an aquifer system.</title>
        <authorList>
            <person name="Anantharaman K."/>
            <person name="Brown C.T."/>
            <person name="Hug L.A."/>
            <person name="Sharon I."/>
            <person name="Castelle C.J."/>
            <person name="Probst A.J."/>
            <person name="Thomas B.C."/>
            <person name="Singh A."/>
            <person name="Wilkins M.J."/>
            <person name="Karaoz U."/>
            <person name="Brodie E.L."/>
            <person name="Williams K.H."/>
            <person name="Hubbard S.S."/>
            <person name="Banfield J.F."/>
        </authorList>
    </citation>
    <scope>NUCLEOTIDE SEQUENCE [LARGE SCALE GENOMIC DNA]</scope>
</reference>
<feature type="transmembrane region" description="Helical" evidence="9">
    <location>
        <begin position="171"/>
        <end position="190"/>
    </location>
</feature>
<evidence type="ECO:0000256" key="3">
    <source>
        <dbReference type="ARBA" id="ARBA00022448"/>
    </source>
</evidence>